<dbReference type="Proteomes" id="UP000095287">
    <property type="component" value="Unplaced"/>
</dbReference>
<protein>
    <submittedName>
        <fullName evidence="2">Ovule protein</fullName>
    </submittedName>
</protein>
<sequence length="89" mass="10048">MLLSPEQFARLSEYASWTVVHTFFGLAHFQRQNLPYCSQVSYDVSHLYVMRCSDTFLSMESIAKACSYIRLIVLGTGLASKVNSIGLTF</sequence>
<dbReference type="WBParaSite" id="L893_g22025.t1">
    <property type="protein sequence ID" value="L893_g22025.t1"/>
    <property type="gene ID" value="L893_g22025"/>
</dbReference>
<dbReference type="AlphaFoldDB" id="A0A1I7Z2T0"/>
<evidence type="ECO:0000313" key="2">
    <source>
        <dbReference type="WBParaSite" id="L893_g22025.t1"/>
    </source>
</evidence>
<organism evidence="1 2">
    <name type="scientific">Steinernema glaseri</name>
    <dbReference type="NCBI Taxonomy" id="37863"/>
    <lineage>
        <taxon>Eukaryota</taxon>
        <taxon>Metazoa</taxon>
        <taxon>Ecdysozoa</taxon>
        <taxon>Nematoda</taxon>
        <taxon>Chromadorea</taxon>
        <taxon>Rhabditida</taxon>
        <taxon>Tylenchina</taxon>
        <taxon>Panagrolaimomorpha</taxon>
        <taxon>Strongyloidoidea</taxon>
        <taxon>Steinernematidae</taxon>
        <taxon>Steinernema</taxon>
    </lineage>
</organism>
<reference evidence="2" key="1">
    <citation type="submission" date="2016-11" db="UniProtKB">
        <authorList>
            <consortium name="WormBaseParasite"/>
        </authorList>
    </citation>
    <scope>IDENTIFICATION</scope>
</reference>
<accession>A0A1I7Z2T0</accession>
<evidence type="ECO:0000313" key="1">
    <source>
        <dbReference type="Proteomes" id="UP000095287"/>
    </source>
</evidence>
<name>A0A1I7Z2T0_9BILA</name>
<keyword evidence="1" id="KW-1185">Reference proteome</keyword>
<proteinExistence type="predicted"/>